<proteinExistence type="predicted"/>
<comment type="caution">
    <text evidence="1">The sequence shown here is derived from an EMBL/GenBank/DDBJ whole genome shotgun (WGS) entry which is preliminary data.</text>
</comment>
<dbReference type="AlphaFoldDB" id="A0A328XU10"/>
<organism evidence="1 2">
    <name type="scientific">Onishia taeanensis</name>
    <dbReference type="NCBI Taxonomy" id="284577"/>
    <lineage>
        <taxon>Bacteria</taxon>
        <taxon>Pseudomonadati</taxon>
        <taxon>Pseudomonadota</taxon>
        <taxon>Gammaproteobacteria</taxon>
        <taxon>Oceanospirillales</taxon>
        <taxon>Halomonadaceae</taxon>
        <taxon>Onishia</taxon>
    </lineage>
</organism>
<evidence type="ECO:0000313" key="2">
    <source>
        <dbReference type="Proteomes" id="UP000249700"/>
    </source>
</evidence>
<dbReference type="EMBL" id="QLSX01000005">
    <property type="protein sequence ID" value="RAR61450.1"/>
    <property type="molecule type" value="Genomic_DNA"/>
</dbReference>
<protein>
    <submittedName>
        <fullName evidence="1">Uncharacterized protein DUF393</fullName>
    </submittedName>
</protein>
<sequence>MAADTQNLLVYDGQCPFCTRYVRWMRLKDTVGEMRLVDARGDDPVVDQVRALGFDLDQGMVLHLDAQWYHGAEALRVLAMLSSPVGVFNRLNRHLFSGQWRARSWYPLLRALRHLALWLLRRPPLRHPRSASSPCQGGEDEDR</sequence>
<dbReference type="Pfam" id="PF04134">
    <property type="entry name" value="DCC1-like"/>
    <property type="match status" value="1"/>
</dbReference>
<reference evidence="1 2" key="1">
    <citation type="submission" date="2018-06" db="EMBL/GenBank/DDBJ databases">
        <title>Comparative analysis of microorganisms from saline springs in Andes Mountain Range, Colombia.</title>
        <authorList>
            <person name="Rubin E."/>
        </authorList>
    </citation>
    <scope>NUCLEOTIDE SEQUENCE [LARGE SCALE GENOMIC DNA]</scope>
    <source>
        <strain evidence="1 2">USBA-857</strain>
    </source>
</reference>
<evidence type="ECO:0000313" key="1">
    <source>
        <dbReference type="EMBL" id="RAR61450.1"/>
    </source>
</evidence>
<name>A0A328XU10_9GAMM</name>
<dbReference type="RefSeq" id="WP_258396145.1">
    <property type="nucleotide sequence ID" value="NZ_JBAVQX010000189.1"/>
</dbReference>
<dbReference type="InterPro" id="IPR007263">
    <property type="entry name" value="DCC1-like"/>
</dbReference>
<accession>A0A328XU10</accession>
<dbReference type="Proteomes" id="UP000249700">
    <property type="component" value="Unassembled WGS sequence"/>
</dbReference>
<dbReference type="GO" id="GO:0015035">
    <property type="term" value="F:protein-disulfide reductase activity"/>
    <property type="evidence" value="ECO:0007669"/>
    <property type="project" value="InterPro"/>
</dbReference>
<gene>
    <name evidence="1" type="ORF">BCL93_10547</name>
</gene>